<proteinExistence type="predicted"/>
<dbReference type="EMBL" id="BAABIG010000062">
    <property type="protein sequence ID" value="GAA4816410.1"/>
    <property type="molecule type" value="Genomic_DNA"/>
</dbReference>
<gene>
    <name evidence="2" type="ORF">GCM10023220_55920</name>
</gene>
<protein>
    <submittedName>
        <fullName evidence="2">Uncharacterized protein</fullName>
    </submittedName>
</protein>
<name>A0ABP9CQD6_9ACTN</name>
<organism evidence="2 3">
    <name type="scientific">Streptomyces ziwulingensis</name>
    <dbReference type="NCBI Taxonomy" id="1045501"/>
    <lineage>
        <taxon>Bacteria</taxon>
        <taxon>Bacillati</taxon>
        <taxon>Actinomycetota</taxon>
        <taxon>Actinomycetes</taxon>
        <taxon>Kitasatosporales</taxon>
        <taxon>Streptomycetaceae</taxon>
        <taxon>Streptomyces</taxon>
    </lineage>
</organism>
<keyword evidence="3" id="KW-1185">Reference proteome</keyword>
<reference evidence="3" key="1">
    <citation type="journal article" date="2019" name="Int. J. Syst. Evol. Microbiol.">
        <title>The Global Catalogue of Microorganisms (GCM) 10K type strain sequencing project: providing services to taxonomists for standard genome sequencing and annotation.</title>
        <authorList>
            <consortium name="The Broad Institute Genomics Platform"/>
            <consortium name="The Broad Institute Genome Sequencing Center for Infectious Disease"/>
            <person name="Wu L."/>
            <person name="Ma J."/>
        </authorList>
    </citation>
    <scope>NUCLEOTIDE SEQUENCE [LARGE SCALE GENOMIC DNA]</scope>
    <source>
        <strain evidence="3">JCM 18081</strain>
    </source>
</reference>
<feature type="region of interest" description="Disordered" evidence="1">
    <location>
        <begin position="68"/>
        <end position="87"/>
    </location>
</feature>
<evidence type="ECO:0000313" key="3">
    <source>
        <dbReference type="Proteomes" id="UP001501265"/>
    </source>
</evidence>
<sequence length="124" mass="13290">MSRVNSGRPYLLGKLAVKTVRRGPGRGFTPSLCRGEILGVSGKTPRLFGEREVTPGEHVDGPLVTCVSSTGPALPRPSAEGTEVPVGPRRMRTYVVLADAKDSPSREGFPYRSLPGGPFWTVRS</sequence>
<dbReference type="Proteomes" id="UP001501265">
    <property type="component" value="Unassembled WGS sequence"/>
</dbReference>
<evidence type="ECO:0000313" key="2">
    <source>
        <dbReference type="EMBL" id="GAA4816410.1"/>
    </source>
</evidence>
<evidence type="ECO:0000256" key="1">
    <source>
        <dbReference type="SAM" id="MobiDB-lite"/>
    </source>
</evidence>
<comment type="caution">
    <text evidence="2">The sequence shown here is derived from an EMBL/GenBank/DDBJ whole genome shotgun (WGS) entry which is preliminary data.</text>
</comment>
<accession>A0ABP9CQD6</accession>